<evidence type="ECO:0000256" key="1">
    <source>
        <dbReference type="ARBA" id="ARBA00006739"/>
    </source>
</evidence>
<dbReference type="CDD" id="cd06442">
    <property type="entry name" value="DPM1_like"/>
    <property type="match status" value="1"/>
</dbReference>
<dbReference type="GO" id="GO:0016020">
    <property type="term" value="C:membrane"/>
    <property type="evidence" value="ECO:0007669"/>
    <property type="project" value="GOC"/>
</dbReference>
<dbReference type="EMBL" id="LT906441">
    <property type="protein sequence ID" value="SNV35925.1"/>
    <property type="molecule type" value="Genomic_DNA"/>
</dbReference>
<dbReference type="GO" id="GO:0004582">
    <property type="term" value="F:dolichyl-phosphate beta-D-mannosyltransferase activity"/>
    <property type="evidence" value="ECO:0007669"/>
    <property type="project" value="InterPro"/>
</dbReference>
<dbReference type="GO" id="GO:0099621">
    <property type="term" value="F:undecaprenyl-phosphate 4-deoxy-4-formamido-L-arabinose transferase activity"/>
    <property type="evidence" value="ECO:0007669"/>
    <property type="project" value="UniProtKB-EC"/>
</dbReference>
<dbReference type="KEGG" id="cgrn:4412665_01295"/>
<dbReference type="eggNOG" id="COG1216">
    <property type="taxonomic scope" value="Bacteria"/>
</dbReference>
<comment type="similarity">
    <text evidence="1">Belongs to the glycosyltransferase 2 family.</text>
</comment>
<dbReference type="RefSeq" id="WP_021105558.1">
    <property type="nucleotide sequence ID" value="NZ_LT906441.1"/>
</dbReference>
<keyword evidence="2 5" id="KW-0328">Glycosyltransferase</keyword>
<dbReference type="PANTHER" id="PTHR43398">
    <property type="entry name" value="DOLICHOL-PHOSPHATE MANNOSYLTRANSFERASE SUBUNIT 1"/>
    <property type="match status" value="1"/>
</dbReference>
<dbReference type="SUPFAM" id="SSF53448">
    <property type="entry name" value="Nucleotide-diphospho-sugar transferases"/>
    <property type="match status" value="1"/>
</dbReference>
<dbReference type="InterPro" id="IPR039528">
    <property type="entry name" value="DPM1-like"/>
</dbReference>
<proteinExistence type="inferred from homology"/>
<organism evidence="5 6">
    <name type="scientific">Cutibacterium granulosum</name>
    <dbReference type="NCBI Taxonomy" id="33011"/>
    <lineage>
        <taxon>Bacteria</taxon>
        <taxon>Bacillati</taxon>
        <taxon>Actinomycetota</taxon>
        <taxon>Actinomycetes</taxon>
        <taxon>Propionibacteriales</taxon>
        <taxon>Propionibacteriaceae</taxon>
        <taxon>Cutibacterium</taxon>
    </lineage>
</organism>
<dbReference type="FunFam" id="3.90.550.10:FF:000122">
    <property type="entry name" value="Dolichol-phosphate mannosyltransferase subunit 1"/>
    <property type="match status" value="1"/>
</dbReference>
<protein>
    <submittedName>
        <fullName evidence="5">Undecaprenyl-phosphate 4-deoxy-4-formamido-L-arabinose transferase</fullName>
        <ecNumber evidence="5">2.4.2.53</ecNumber>
    </submittedName>
</protein>
<dbReference type="InterPro" id="IPR001173">
    <property type="entry name" value="Glyco_trans_2-like"/>
</dbReference>
<evidence type="ECO:0000259" key="4">
    <source>
        <dbReference type="Pfam" id="PF00535"/>
    </source>
</evidence>
<reference evidence="5 6" key="1">
    <citation type="submission" date="2017-06" db="EMBL/GenBank/DDBJ databases">
        <authorList>
            <consortium name="Pathogen Informatics"/>
        </authorList>
    </citation>
    <scope>NUCLEOTIDE SEQUENCE [LARGE SCALE GENOMIC DNA]</scope>
    <source>
        <strain evidence="5 6">NCTC11865</strain>
    </source>
</reference>
<gene>
    <name evidence="5" type="primary">arnC</name>
    <name evidence="5" type="ORF">SAMEA4412665_01295</name>
</gene>
<dbReference type="EC" id="2.4.2.53" evidence="5"/>
<dbReference type="Proteomes" id="UP000215332">
    <property type="component" value="Chromosome 1"/>
</dbReference>
<evidence type="ECO:0000313" key="5">
    <source>
        <dbReference type="EMBL" id="SNV35925.1"/>
    </source>
</evidence>
<dbReference type="InterPro" id="IPR029044">
    <property type="entry name" value="Nucleotide-diphossugar_trans"/>
</dbReference>
<sequence>MAGEPMGADLGEVLVIIPTYNEAENIETVTSRLRTANPQVHVLIADDNSPDGTGEIADRLAGADEHVHVMHRKGKEGLGAAYLAGFDWGLSHDYGVLVEMDADLSHQPEQLPALLSALQHADMVKGSRYVSGGSVVNWPKSREFISRGGGAWTRLMLGIDVKDPTGGFNAFRASTLKTINLATVDSAGYCFQLDMTWRVLKAGGVVVEVPITFVERERGASKMSKDIVVEAMAQTTRWGVEHRAKQVRHMADELAGKASGAIKQFRR</sequence>
<feature type="domain" description="Glycosyltransferase 2-like" evidence="4">
    <location>
        <begin position="15"/>
        <end position="177"/>
    </location>
</feature>
<dbReference type="GO" id="GO:0009247">
    <property type="term" value="P:glycolipid biosynthetic process"/>
    <property type="evidence" value="ECO:0007669"/>
    <property type="project" value="TreeGrafter"/>
</dbReference>
<accession>A0A239WMP7</accession>
<keyword evidence="3 5" id="KW-0808">Transferase</keyword>
<dbReference type="PANTHER" id="PTHR43398:SF1">
    <property type="entry name" value="DOLICHOL-PHOSPHATE MANNOSYLTRANSFERASE SUBUNIT 1"/>
    <property type="match status" value="1"/>
</dbReference>
<evidence type="ECO:0000256" key="3">
    <source>
        <dbReference type="ARBA" id="ARBA00022679"/>
    </source>
</evidence>
<dbReference type="Pfam" id="PF00535">
    <property type="entry name" value="Glycos_transf_2"/>
    <property type="match status" value="1"/>
</dbReference>
<evidence type="ECO:0000313" key="6">
    <source>
        <dbReference type="Proteomes" id="UP000215332"/>
    </source>
</evidence>
<dbReference type="AlphaFoldDB" id="A0A239WMP7"/>
<evidence type="ECO:0000256" key="2">
    <source>
        <dbReference type="ARBA" id="ARBA00022676"/>
    </source>
</evidence>
<name>A0A239WMP7_9ACTN</name>
<dbReference type="Gene3D" id="3.90.550.10">
    <property type="entry name" value="Spore Coat Polysaccharide Biosynthesis Protein SpsA, Chain A"/>
    <property type="match status" value="1"/>
</dbReference>